<protein>
    <recommendedName>
        <fullName evidence="7">Endoribonuclease YbeY</fullName>
        <ecNumber evidence="7">3.1.-.-</ecNumber>
    </recommendedName>
</protein>
<dbReference type="AlphaFoldDB" id="A0A411ECH6"/>
<evidence type="ECO:0000256" key="7">
    <source>
        <dbReference type="HAMAP-Rule" id="MF_00009"/>
    </source>
</evidence>
<keyword evidence="5 7" id="KW-0378">Hydrolase</keyword>
<dbReference type="InterPro" id="IPR020549">
    <property type="entry name" value="YbeY_CS"/>
</dbReference>
<dbReference type="NCBIfam" id="TIGR00043">
    <property type="entry name" value="rRNA maturation RNase YbeY"/>
    <property type="match status" value="1"/>
</dbReference>
<feature type="binding site" evidence="7">
    <location>
        <position position="109"/>
    </location>
    <ligand>
        <name>Zn(2+)</name>
        <dbReference type="ChEBI" id="CHEBI:29105"/>
        <note>catalytic</note>
    </ligand>
</feature>
<dbReference type="GO" id="GO:0004222">
    <property type="term" value="F:metalloendopeptidase activity"/>
    <property type="evidence" value="ECO:0007669"/>
    <property type="project" value="InterPro"/>
</dbReference>
<evidence type="ECO:0000256" key="1">
    <source>
        <dbReference type="ARBA" id="ARBA00010875"/>
    </source>
</evidence>
<evidence type="ECO:0000256" key="4">
    <source>
        <dbReference type="ARBA" id="ARBA00022759"/>
    </source>
</evidence>
<comment type="similarity">
    <text evidence="1 7">Belongs to the endoribonuclease YbeY family.</text>
</comment>
<dbReference type="HAMAP" id="MF_00009">
    <property type="entry name" value="Endoribonucl_YbeY"/>
    <property type="match status" value="1"/>
</dbReference>
<comment type="cofactor">
    <cofactor evidence="7">
        <name>Zn(2+)</name>
        <dbReference type="ChEBI" id="CHEBI:29105"/>
    </cofactor>
    <text evidence="7">Binds 1 zinc ion.</text>
</comment>
<accession>A0A411ECH6</accession>
<dbReference type="GO" id="GO:0008270">
    <property type="term" value="F:zinc ion binding"/>
    <property type="evidence" value="ECO:0007669"/>
    <property type="project" value="UniProtKB-UniRule"/>
</dbReference>
<dbReference type="Pfam" id="PF02130">
    <property type="entry name" value="YbeY"/>
    <property type="match status" value="1"/>
</dbReference>
<keyword evidence="6 7" id="KW-0862">Zinc</keyword>
<dbReference type="EC" id="3.1.-.-" evidence="7"/>
<keyword evidence="7" id="KW-0690">Ribosome biogenesis</keyword>
<dbReference type="KEGG" id="mur:EQY75_13060"/>
<evidence type="ECO:0000256" key="5">
    <source>
        <dbReference type="ARBA" id="ARBA00022801"/>
    </source>
</evidence>
<keyword evidence="3 7" id="KW-0479">Metal-binding</keyword>
<evidence type="ECO:0000256" key="6">
    <source>
        <dbReference type="ARBA" id="ARBA00022833"/>
    </source>
</evidence>
<dbReference type="GO" id="GO:0006364">
    <property type="term" value="P:rRNA processing"/>
    <property type="evidence" value="ECO:0007669"/>
    <property type="project" value="UniProtKB-UniRule"/>
</dbReference>
<dbReference type="GO" id="GO:0005737">
    <property type="term" value="C:cytoplasm"/>
    <property type="evidence" value="ECO:0007669"/>
    <property type="project" value="UniProtKB-SubCell"/>
</dbReference>
<dbReference type="SUPFAM" id="SSF55486">
    <property type="entry name" value="Metalloproteases ('zincins'), catalytic domain"/>
    <property type="match status" value="1"/>
</dbReference>
<gene>
    <name evidence="7 8" type="primary">ybeY</name>
    <name evidence="8" type="ORF">EQY75_13060</name>
</gene>
<evidence type="ECO:0000256" key="3">
    <source>
        <dbReference type="ARBA" id="ARBA00022723"/>
    </source>
</evidence>
<dbReference type="EMBL" id="CP035544">
    <property type="protein sequence ID" value="QBA65379.1"/>
    <property type="molecule type" value="Genomic_DNA"/>
</dbReference>
<proteinExistence type="inferred from homology"/>
<dbReference type="Proteomes" id="UP000290889">
    <property type="component" value="Chromosome"/>
</dbReference>
<dbReference type="InterPro" id="IPR002036">
    <property type="entry name" value="YbeY"/>
</dbReference>
<sequence length="139" mass="16779">MIEYVYKTRHTLENESKYTEWFKRVLASESKNLSELCFVLTNDEELLEINQEYLGHDYYTDIITFNYNNGNEIQGDIFISVDRVKENAVDFNVEFDRELQRVMVHGLLHLLGYNDETEYEKSEMRKLEENKMEMFHVEQ</sequence>
<keyword evidence="7" id="KW-0963">Cytoplasm</keyword>
<evidence type="ECO:0000256" key="2">
    <source>
        <dbReference type="ARBA" id="ARBA00022722"/>
    </source>
</evidence>
<feature type="binding site" evidence="7">
    <location>
        <position position="105"/>
    </location>
    <ligand>
        <name>Zn(2+)</name>
        <dbReference type="ChEBI" id="CHEBI:29105"/>
        <note>catalytic</note>
    </ligand>
</feature>
<comment type="function">
    <text evidence="7">Single strand-specific metallo-endoribonuclease involved in late-stage 70S ribosome quality control and in maturation of the 3' terminus of the 16S rRNA.</text>
</comment>
<dbReference type="PROSITE" id="PS01306">
    <property type="entry name" value="UPF0054"/>
    <property type="match status" value="1"/>
</dbReference>
<keyword evidence="7" id="KW-0698">rRNA processing</keyword>
<dbReference type="PANTHER" id="PTHR46986">
    <property type="entry name" value="ENDORIBONUCLEASE YBEY, CHLOROPLASTIC"/>
    <property type="match status" value="1"/>
</dbReference>
<name>A0A411ECH6_9FLAO</name>
<dbReference type="OrthoDB" id="9811984at2"/>
<evidence type="ECO:0000313" key="8">
    <source>
        <dbReference type="EMBL" id="QBA65379.1"/>
    </source>
</evidence>
<reference evidence="8 9" key="1">
    <citation type="submission" date="2019-01" db="EMBL/GenBank/DDBJ databases">
        <title>Muriicola soli sp. nov., isolated from soil.</title>
        <authorList>
            <person name="Kang H.J."/>
            <person name="Kim S.B."/>
        </authorList>
    </citation>
    <scope>NUCLEOTIDE SEQUENCE [LARGE SCALE GENOMIC DNA]</scope>
    <source>
        <strain evidence="8 9">MMS17-SY002</strain>
    </source>
</reference>
<dbReference type="RefSeq" id="WP_129606554.1">
    <property type="nucleotide sequence ID" value="NZ_CP035544.1"/>
</dbReference>
<dbReference type="InterPro" id="IPR023091">
    <property type="entry name" value="MetalPrtase_cat_dom_sf_prd"/>
</dbReference>
<keyword evidence="9" id="KW-1185">Reference proteome</keyword>
<evidence type="ECO:0000313" key="9">
    <source>
        <dbReference type="Proteomes" id="UP000290889"/>
    </source>
</evidence>
<dbReference type="Gene3D" id="3.40.390.30">
    <property type="entry name" value="Metalloproteases ('zincins'), catalytic domain"/>
    <property type="match status" value="1"/>
</dbReference>
<dbReference type="GO" id="GO:0004521">
    <property type="term" value="F:RNA endonuclease activity"/>
    <property type="evidence" value="ECO:0007669"/>
    <property type="project" value="UniProtKB-UniRule"/>
</dbReference>
<dbReference type="PANTHER" id="PTHR46986:SF1">
    <property type="entry name" value="ENDORIBONUCLEASE YBEY, CHLOROPLASTIC"/>
    <property type="match status" value="1"/>
</dbReference>
<organism evidence="8 9">
    <name type="scientific">Muriicola soli</name>
    <dbReference type="NCBI Taxonomy" id="2507538"/>
    <lineage>
        <taxon>Bacteria</taxon>
        <taxon>Pseudomonadati</taxon>
        <taxon>Bacteroidota</taxon>
        <taxon>Flavobacteriia</taxon>
        <taxon>Flavobacteriales</taxon>
        <taxon>Flavobacteriaceae</taxon>
        <taxon>Muriicola</taxon>
    </lineage>
</organism>
<feature type="binding site" evidence="7">
    <location>
        <position position="115"/>
    </location>
    <ligand>
        <name>Zn(2+)</name>
        <dbReference type="ChEBI" id="CHEBI:29105"/>
        <note>catalytic</note>
    </ligand>
</feature>
<comment type="subcellular location">
    <subcellularLocation>
        <location evidence="7">Cytoplasm</location>
    </subcellularLocation>
</comment>
<keyword evidence="2 7" id="KW-0540">Nuclease</keyword>
<keyword evidence="4 7" id="KW-0255">Endonuclease</keyword>